<evidence type="ECO:0000256" key="4">
    <source>
        <dbReference type="ARBA" id="ARBA00023163"/>
    </source>
</evidence>
<dbReference type="Pfam" id="PF21552">
    <property type="entry name" value="WHD_TFC3"/>
    <property type="match status" value="1"/>
</dbReference>
<evidence type="ECO:0000313" key="10">
    <source>
        <dbReference type="EMBL" id="EGW35596.1"/>
    </source>
</evidence>
<dbReference type="GO" id="GO:0003677">
    <property type="term" value="F:DNA binding"/>
    <property type="evidence" value="ECO:0007669"/>
    <property type="project" value="UniProtKB-KW"/>
</dbReference>
<keyword evidence="5" id="KW-0539">Nucleus</keyword>
<keyword evidence="2" id="KW-0597">Phosphoprotein</keyword>
<dbReference type="FunCoup" id="G3AE62">
    <property type="interactions" value="25"/>
</dbReference>
<feature type="domain" description="Transcription factor tau subunit sfc3/Tfc3 C-terminal" evidence="8">
    <location>
        <begin position="761"/>
        <end position="1149"/>
    </location>
</feature>
<dbReference type="SUPFAM" id="SSF46785">
    <property type="entry name" value="Winged helix' DNA-binding domain"/>
    <property type="match status" value="1"/>
</dbReference>
<evidence type="ECO:0000256" key="1">
    <source>
        <dbReference type="ARBA" id="ARBA00004123"/>
    </source>
</evidence>
<dbReference type="GO" id="GO:0000127">
    <property type="term" value="C:transcription factor TFIIIC complex"/>
    <property type="evidence" value="ECO:0007669"/>
    <property type="project" value="InterPro"/>
</dbReference>
<dbReference type="Proteomes" id="UP000000709">
    <property type="component" value="Unassembled WGS sequence"/>
</dbReference>
<reference evidence="10 11" key="1">
    <citation type="journal article" date="2011" name="Proc. Natl. Acad. Sci. U.S.A.">
        <title>Comparative genomics of xylose-fermenting fungi for enhanced biofuel production.</title>
        <authorList>
            <person name="Wohlbach D.J."/>
            <person name="Kuo A."/>
            <person name="Sato T.K."/>
            <person name="Potts K.M."/>
            <person name="Salamov A.A."/>
            <person name="LaButti K.M."/>
            <person name="Sun H."/>
            <person name="Clum A."/>
            <person name="Pangilinan J.L."/>
            <person name="Lindquist E.A."/>
            <person name="Lucas S."/>
            <person name="Lapidus A."/>
            <person name="Jin M."/>
            <person name="Gunawan C."/>
            <person name="Balan V."/>
            <person name="Dale B.E."/>
            <person name="Jeffries T.W."/>
            <person name="Zinkel R."/>
            <person name="Barry K.W."/>
            <person name="Grigoriev I.V."/>
            <person name="Gasch A.P."/>
        </authorList>
    </citation>
    <scope>NUCLEOTIDE SEQUENCE [LARGE SCALE GENOMIC DNA]</scope>
    <source>
        <strain evidence="11">NRRL Y-27907 / 11-Y1</strain>
    </source>
</reference>
<feature type="region of interest" description="Disordered" evidence="6">
    <location>
        <begin position="467"/>
        <end position="516"/>
    </location>
</feature>
<dbReference type="GO" id="GO:0006384">
    <property type="term" value="P:transcription initiation at RNA polymerase III promoter"/>
    <property type="evidence" value="ECO:0007669"/>
    <property type="project" value="InterPro"/>
</dbReference>
<dbReference type="InterPro" id="IPR035625">
    <property type="entry name" value="Tfc3-like_eWH"/>
</dbReference>
<dbReference type="Pfam" id="PF04182">
    <property type="entry name" value="B-block_TFIIIC"/>
    <property type="match status" value="1"/>
</dbReference>
<comment type="subcellular location">
    <subcellularLocation>
        <location evidence="1">Nucleus</location>
    </subcellularLocation>
</comment>
<dbReference type="PANTHER" id="PTHR15180">
    <property type="entry name" value="GENERAL TRANSCRIPTION FACTOR 3C POLYPEPTIDE 1"/>
    <property type="match status" value="1"/>
</dbReference>
<feature type="compositionally biased region" description="Acidic residues" evidence="6">
    <location>
        <begin position="714"/>
        <end position="726"/>
    </location>
</feature>
<evidence type="ECO:0000313" key="11">
    <source>
        <dbReference type="Proteomes" id="UP000000709"/>
    </source>
</evidence>
<protein>
    <submittedName>
        <fullName evidence="10">RNA polymerase III transcription factor</fullName>
    </submittedName>
</protein>
<proteinExistence type="predicted"/>
<evidence type="ECO:0000259" key="8">
    <source>
        <dbReference type="Pfam" id="PF20222"/>
    </source>
</evidence>
<dbReference type="AlphaFoldDB" id="G3AE62"/>
<name>G3AE62_SPAPN</name>
<dbReference type="GO" id="GO:0042791">
    <property type="term" value="P:5S class rRNA transcription by RNA polymerase III"/>
    <property type="evidence" value="ECO:0007669"/>
    <property type="project" value="TreeGrafter"/>
</dbReference>
<evidence type="ECO:0000259" key="7">
    <source>
        <dbReference type="Pfam" id="PF04182"/>
    </source>
</evidence>
<evidence type="ECO:0000256" key="6">
    <source>
        <dbReference type="SAM" id="MobiDB-lite"/>
    </source>
</evidence>
<keyword evidence="11" id="KW-1185">Reference proteome</keyword>
<dbReference type="OrthoDB" id="68020at2759"/>
<feature type="domain" description="Transcription factor tau 138 kDa subunit extended winged helix" evidence="9">
    <location>
        <begin position="547"/>
        <end position="608"/>
    </location>
</feature>
<dbReference type="RefSeq" id="XP_007373008.1">
    <property type="nucleotide sequence ID" value="XM_007372946.1"/>
</dbReference>
<dbReference type="STRING" id="619300.G3AE62"/>
<dbReference type="GO" id="GO:0005634">
    <property type="term" value="C:nucleus"/>
    <property type="evidence" value="ECO:0007669"/>
    <property type="project" value="UniProtKB-SubCell"/>
</dbReference>
<sequence length="1195" mass="135602">MSFSCTPYELVSFVLEKLSFSGQFGLPLSELWSIIQRKLKSDNLDDFQKQTIWQWLFFCLEEDEQLQLYITRNSVTVSILPNYSNFIKTEGEEESLRVLPTPDAQCYYLTGVADNKKFRQSLGEMSFQLLCEIAKYGADGVYSPNLCKATGQDPRSLPVRFRKLEEMGLIVRKNVYNSKTRQHTNLTMHSKFAMFSENERNVEDAKGSAAKLKPRIVQAVKEAPNQIRSFRDLRAELKMDINRTVTRYFGTLIESLESGGYVERVNAKGPNDTRLLYSIKYVKDLPKNTAEIADYVDVFNTTTTRYDADDDDDNKEIEQVENVPPSINKFFPVPNQLFRAIEMSGNQGIALKVFLQSICGNHHKTMTRLLEALVSYTFDGKSLVPFKNFEDECNRTSIVRAYDFEGKFKFYRYFARGNHPPTDVKPHKHQRPKLKMIHSTIEKINGTLNIPLGNIPKGPLMAKFQKGEAVPKATPSHKEKVEENEWKETEDVESAESDENFESDEGELNEEPASPIGIDDIEPIIPRFEVRPIRKSSGRGISAETIKGTKRRAELLSLIKSLGGVAYATASLIKMLDERLSSTTRTDTKTLARDVSLLVESKDLETKLFHVMKNGQPTAKTLLIITEEGYRPSKEKIEKAKEDFLKENGLNYPPTLKPKRIVESEVTFYKIPAPAKKKESKRRLASLDERVTSAPLVRKKPTVVNETTTPSLSDIEEQEPEQEQEQEEKLTDLVSKRHRRKAKPGKKKVDGTKSRTPRGFRSTSKFDKSDATTLFRAVCISKCFSKGPINFPSIANLFEGMDAKSCKQKWTIVRKSVGGLPAVSKGVEEFESIILKAIRDEIVSSKDLEQVQYPFFLDLWRESTSSPIEIEDKTPLFYSVDDNLQRYNRVISIDVQQDLFDQMEDNSMRQKELRLIGAPFFYSDDYSFNVKPHDAIRTALKAIFSTAEENFSASAVNKLLAEHGDDLTKEASSALIKEKEMIYYGSDDTNSRFMLTDRVFNCLVVRMSPSFLQQASRFWDNLFSIIESSKGLILSQGILSGEMAQLMQLISSDVVSLAHIDKTYTFDGYESRLINKDKLICDIVVYGDQKSNLSSDYPHENKVPVPAGKAGSHIWLGLDGAINETLWIKIIVAVLHHIHTRPGIPGHIIYNKLQSTLGYNDFQAVIDWLIASKCIYAGDCSGYWLSDPWLSILGS</sequence>
<evidence type="ECO:0000256" key="5">
    <source>
        <dbReference type="ARBA" id="ARBA00023242"/>
    </source>
</evidence>
<feature type="domain" description="B-block binding subunit of TFIIIC" evidence="7">
    <location>
        <begin position="124"/>
        <end position="193"/>
    </location>
</feature>
<accession>G3AE62</accession>
<feature type="compositionally biased region" description="Basic and acidic residues" evidence="6">
    <location>
        <begin position="476"/>
        <end position="489"/>
    </location>
</feature>
<gene>
    <name evidence="10" type="ORF">SPAPADRAFT_131972</name>
</gene>
<dbReference type="InParanoid" id="G3AE62"/>
<dbReference type="PANTHER" id="PTHR15180:SF1">
    <property type="entry name" value="GENERAL TRANSCRIPTION FACTOR 3C POLYPEPTIDE 1"/>
    <property type="match status" value="1"/>
</dbReference>
<dbReference type="InterPro" id="IPR007309">
    <property type="entry name" value="TFIIIC_Bblock-bd"/>
</dbReference>
<dbReference type="KEGG" id="spaa:SPAPADRAFT_131972"/>
<feature type="region of interest" description="Disordered" evidence="6">
    <location>
        <begin position="698"/>
        <end position="764"/>
    </location>
</feature>
<keyword evidence="4" id="KW-0804">Transcription</keyword>
<dbReference type="InterPro" id="IPR049543">
    <property type="entry name" value="WHD_TFC3"/>
</dbReference>
<feature type="compositionally biased region" description="Acidic residues" evidence="6">
    <location>
        <begin position="490"/>
        <end position="510"/>
    </location>
</feature>
<dbReference type="InterPro" id="IPR044210">
    <property type="entry name" value="Tfc3-like"/>
</dbReference>
<evidence type="ECO:0000259" key="9">
    <source>
        <dbReference type="Pfam" id="PF21552"/>
    </source>
</evidence>
<feature type="compositionally biased region" description="Basic residues" evidence="6">
    <location>
        <begin position="736"/>
        <end position="746"/>
    </location>
</feature>
<dbReference type="HOGENOM" id="CLU_005481_0_0_1"/>
<keyword evidence="3" id="KW-0238">DNA-binding</keyword>
<dbReference type="Pfam" id="PF20222">
    <property type="entry name" value="DUF6581"/>
    <property type="match status" value="1"/>
</dbReference>
<evidence type="ECO:0000256" key="2">
    <source>
        <dbReference type="ARBA" id="ARBA00022553"/>
    </source>
</evidence>
<dbReference type="EMBL" id="GL996499">
    <property type="protein sequence ID" value="EGW35596.1"/>
    <property type="molecule type" value="Genomic_DNA"/>
</dbReference>
<dbReference type="CDD" id="cd16169">
    <property type="entry name" value="Tau138_eWH"/>
    <property type="match status" value="1"/>
</dbReference>
<dbReference type="InterPro" id="IPR046488">
    <property type="entry name" value="Sfc3/Tfc3_C"/>
</dbReference>
<organism evidence="11">
    <name type="scientific">Spathaspora passalidarum (strain NRRL Y-27907 / 11-Y1)</name>
    <dbReference type="NCBI Taxonomy" id="619300"/>
    <lineage>
        <taxon>Eukaryota</taxon>
        <taxon>Fungi</taxon>
        <taxon>Dikarya</taxon>
        <taxon>Ascomycota</taxon>
        <taxon>Saccharomycotina</taxon>
        <taxon>Pichiomycetes</taxon>
        <taxon>Debaryomycetaceae</taxon>
        <taxon>Spathaspora</taxon>
    </lineage>
</organism>
<dbReference type="InterPro" id="IPR036390">
    <property type="entry name" value="WH_DNA-bd_sf"/>
</dbReference>
<dbReference type="GeneID" id="18869625"/>
<dbReference type="OMA" id="MSSMIQR"/>
<evidence type="ECO:0000256" key="3">
    <source>
        <dbReference type="ARBA" id="ARBA00023125"/>
    </source>
</evidence>
<dbReference type="eggNOG" id="ENOG502QVPM">
    <property type="taxonomic scope" value="Eukaryota"/>
</dbReference>